<dbReference type="SUPFAM" id="SSF50199">
    <property type="entry name" value="Staphylococcal nuclease"/>
    <property type="match status" value="1"/>
</dbReference>
<dbReference type="Gene3D" id="2.40.50.90">
    <property type="match status" value="1"/>
</dbReference>
<accession>A0A540LIL0</accession>
<dbReference type="STRING" id="106549.A0A540LIL0"/>
<dbReference type="AlphaFoldDB" id="A0A540LIL0"/>
<gene>
    <name evidence="1" type="ORF">C1H46_028125</name>
</gene>
<name>A0A540LIL0_MALBA</name>
<sequence length="170" mass="19154">MENKYEGIVKAVDSGVCLVIMPIKREDQLKPRYVKRIYLSLATARIWTPESMLQQGSLDSSIAWCSREFMRNLCIGKRVKFRIERTTSEGKSYGPVTIQGKDAALPAVSAGWAKDEGVVQASKLSPKSMLAAYMNWGIRAPSITPDADPIALEAKCFTERLVLHRYFQYF</sequence>
<reference evidence="1 2" key="1">
    <citation type="journal article" date="2019" name="G3 (Bethesda)">
        <title>Sequencing of a Wild Apple (Malus baccata) Genome Unravels the Differences Between Cultivated and Wild Apple Species Regarding Disease Resistance and Cold Tolerance.</title>
        <authorList>
            <person name="Chen X."/>
        </authorList>
    </citation>
    <scope>NUCLEOTIDE SEQUENCE [LARGE SCALE GENOMIC DNA]</scope>
    <source>
        <strain evidence="2">cv. Shandingzi</strain>
        <tissue evidence="1">Leaves</tissue>
    </source>
</reference>
<dbReference type="EMBL" id="VIEB01000569">
    <property type="protein sequence ID" value="TQD86294.1"/>
    <property type="molecule type" value="Genomic_DNA"/>
</dbReference>
<dbReference type="Proteomes" id="UP000315295">
    <property type="component" value="Unassembled WGS sequence"/>
</dbReference>
<organism evidence="1 2">
    <name type="scientific">Malus baccata</name>
    <name type="common">Siberian crab apple</name>
    <name type="synonym">Pyrus baccata</name>
    <dbReference type="NCBI Taxonomy" id="106549"/>
    <lineage>
        <taxon>Eukaryota</taxon>
        <taxon>Viridiplantae</taxon>
        <taxon>Streptophyta</taxon>
        <taxon>Embryophyta</taxon>
        <taxon>Tracheophyta</taxon>
        <taxon>Spermatophyta</taxon>
        <taxon>Magnoliopsida</taxon>
        <taxon>eudicotyledons</taxon>
        <taxon>Gunneridae</taxon>
        <taxon>Pentapetalae</taxon>
        <taxon>rosids</taxon>
        <taxon>fabids</taxon>
        <taxon>Rosales</taxon>
        <taxon>Rosaceae</taxon>
        <taxon>Amygdaloideae</taxon>
        <taxon>Maleae</taxon>
        <taxon>Malus</taxon>
    </lineage>
</organism>
<proteinExistence type="predicted"/>
<dbReference type="InterPro" id="IPR035437">
    <property type="entry name" value="SNase_OB-fold_sf"/>
</dbReference>
<keyword evidence="2" id="KW-1185">Reference proteome</keyword>
<protein>
    <submittedName>
        <fullName evidence="1">Uncharacterized protein</fullName>
    </submittedName>
</protein>
<evidence type="ECO:0000313" key="1">
    <source>
        <dbReference type="EMBL" id="TQD86294.1"/>
    </source>
</evidence>
<evidence type="ECO:0000313" key="2">
    <source>
        <dbReference type="Proteomes" id="UP000315295"/>
    </source>
</evidence>
<comment type="caution">
    <text evidence="1">The sequence shown here is derived from an EMBL/GenBank/DDBJ whole genome shotgun (WGS) entry which is preliminary data.</text>
</comment>